<evidence type="ECO:0000313" key="1">
    <source>
        <dbReference type="EMBL" id="GAA0155038.1"/>
    </source>
</evidence>
<comment type="caution">
    <text evidence="1">The sequence shown here is derived from an EMBL/GenBank/DDBJ whole genome shotgun (WGS) entry which is preliminary data.</text>
</comment>
<dbReference type="AlphaFoldDB" id="A0AAV3PVF9"/>
<gene>
    <name evidence="1" type="ORF">LIER_12861</name>
</gene>
<proteinExistence type="predicted"/>
<organism evidence="1 2">
    <name type="scientific">Lithospermum erythrorhizon</name>
    <name type="common">Purple gromwell</name>
    <name type="synonym">Lithospermum officinale var. erythrorhizon</name>
    <dbReference type="NCBI Taxonomy" id="34254"/>
    <lineage>
        <taxon>Eukaryota</taxon>
        <taxon>Viridiplantae</taxon>
        <taxon>Streptophyta</taxon>
        <taxon>Embryophyta</taxon>
        <taxon>Tracheophyta</taxon>
        <taxon>Spermatophyta</taxon>
        <taxon>Magnoliopsida</taxon>
        <taxon>eudicotyledons</taxon>
        <taxon>Gunneridae</taxon>
        <taxon>Pentapetalae</taxon>
        <taxon>asterids</taxon>
        <taxon>lamiids</taxon>
        <taxon>Boraginales</taxon>
        <taxon>Boraginaceae</taxon>
        <taxon>Boraginoideae</taxon>
        <taxon>Lithospermeae</taxon>
        <taxon>Lithospermum</taxon>
    </lineage>
</organism>
<reference evidence="1 2" key="1">
    <citation type="submission" date="2024-01" db="EMBL/GenBank/DDBJ databases">
        <title>The complete chloroplast genome sequence of Lithospermum erythrorhizon: insights into the phylogenetic relationship among Boraginaceae species and the maternal lineages of purple gromwells.</title>
        <authorList>
            <person name="Okada T."/>
            <person name="Watanabe K."/>
        </authorList>
    </citation>
    <scope>NUCLEOTIDE SEQUENCE [LARGE SCALE GENOMIC DNA]</scope>
</reference>
<keyword evidence="2" id="KW-1185">Reference proteome</keyword>
<sequence length="79" mass="9118">MLVDTRSTVDILFLDAYHKLGMSRAQIRPEATPLVGFTRDTVNPLGVDISWPPWENTPSRPQRWLNLLSWTWKKEPTIG</sequence>
<name>A0AAV3PVF9_LITER</name>
<evidence type="ECO:0000313" key="2">
    <source>
        <dbReference type="Proteomes" id="UP001454036"/>
    </source>
</evidence>
<dbReference type="EMBL" id="BAABME010002527">
    <property type="protein sequence ID" value="GAA0155038.1"/>
    <property type="molecule type" value="Genomic_DNA"/>
</dbReference>
<protein>
    <submittedName>
        <fullName evidence="1">Uncharacterized protein</fullName>
    </submittedName>
</protein>
<dbReference type="Proteomes" id="UP001454036">
    <property type="component" value="Unassembled WGS sequence"/>
</dbReference>
<accession>A0AAV3PVF9</accession>